<name>A0A382JAX3_9ZZZZ</name>
<dbReference type="EMBL" id="UINC01072991">
    <property type="protein sequence ID" value="SVC09036.1"/>
    <property type="molecule type" value="Genomic_DNA"/>
</dbReference>
<sequence>MKTLSATCSLLLLFAGWLDLPAKPKKKEGLKEAEANFE</sequence>
<protein>
    <submittedName>
        <fullName evidence="1">Uncharacterized protein</fullName>
    </submittedName>
</protein>
<accession>A0A382JAX3</accession>
<gene>
    <name evidence="1" type="ORF">METZ01_LOCUS261890</name>
</gene>
<feature type="non-terminal residue" evidence="1">
    <location>
        <position position="38"/>
    </location>
</feature>
<reference evidence="1" key="1">
    <citation type="submission" date="2018-05" db="EMBL/GenBank/DDBJ databases">
        <authorList>
            <person name="Lanie J.A."/>
            <person name="Ng W.-L."/>
            <person name="Kazmierczak K.M."/>
            <person name="Andrzejewski T.M."/>
            <person name="Davidsen T.M."/>
            <person name="Wayne K.J."/>
            <person name="Tettelin H."/>
            <person name="Glass J.I."/>
            <person name="Rusch D."/>
            <person name="Podicherti R."/>
            <person name="Tsui H.-C.T."/>
            <person name="Winkler M.E."/>
        </authorList>
    </citation>
    <scope>NUCLEOTIDE SEQUENCE</scope>
</reference>
<organism evidence="1">
    <name type="scientific">marine metagenome</name>
    <dbReference type="NCBI Taxonomy" id="408172"/>
    <lineage>
        <taxon>unclassified sequences</taxon>
        <taxon>metagenomes</taxon>
        <taxon>ecological metagenomes</taxon>
    </lineage>
</organism>
<proteinExistence type="predicted"/>
<evidence type="ECO:0000313" key="1">
    <source>
        <dbReference type="EMBL" id="SVC09036.1"/>
    </source>
</evidence>
<dbReference type="AlphaFoldDB" id="A0A382JAX3"/>